<name>A0ABV1JKN4_NEIPO</name>
<evidence type="ECO:0000313" key="1">
    <source>
        <dbReference type="EMBL" id="MEQ3510277.1"/>
    </source>
</evidence>
<reference evidence="1 2" key="1">
    <citation type="submission" date="2024-05" db="EMBL/GenBank/DDBJ databases">
        <authorList>
            <person name="Matzinger S.R."/>
            <person name="Bankers L."/>
            <person name="Rossheim A."/>
            <person name="Hetherington-Rauth M.C."/>
            <person name="Smith A."/>
            <person name="Baird S."/>
            <person name="Polanco D."/>
        </authorList>
    </citation>
    <scope>NUCLEOTIDE SEQUENCE [LARGE SCALE GENOMIC DNA]</scope>
    <source>
        <strain evidence="1 2">2024CJ-00066</strain>
    </source>
</reference>
<gene>
    <name evidence="1" type="ORF">ABM124_02870</name>
</gene>
<dbReference type="RefSeq" id="WP_239992233.1">
    <property type="nucleotide sequence ID" value="NZ_CAUIYS010000028.1"/>
</dbReference>
<comment type="caution">
    <text evidence="1">The sequence shown here is derived from an EMBL/GenBank/DDBJ whole genome shotgun (WGS) entry which is preliminary data.</text>
</comment>
<dbReference type="Proteomes" id="UP001447151">
    <property type="component" value="Unassembled WGS sequence"/>
</dbReference>
<sequence length="105" mass="11778">MLKGRLKGFRRPAEEKMTLSVKYEDLNARITEVRYHRVEGTTSTVCTVILHSGFVVVGHSAALNSEAFVAETGRELAYQDALQNLLALEAYRIKENAHDAQQKES</sequence>
<protein>
    <submittedName>
        <fullName evidence="1">Gp49 family protein</fullName>
    </submittedName>
</protein>
<dbReference type="Pfam" id="PF13876">
    <property type="entry name" value="Phage_gp49_66"/>
    <property type="match status" value="1"/>
</dbReference>
<dbReference type="InterPro" id="IPR025915">
    <property type="entry name" value="Phage_gp49_66"/>
</dbReference>
<dbReference type="EMBL" id="JBECZB010000002">
    <property type="protein sequence ID" value="MEQ3510277.1"/>
    <property type="molecule type" value="Genomic_DNA"/>
</dbReference>
<proteinExistence type="predicted"/>
<accession>A0ABV1JKN4</accession>
<keyword evidence="2" id="KW-1185">Reference proteome</keyword>
<evidence type="ECO:0000313" key="2">
    <source>
        <dbReference type="Proteomes" id="UP001447151"/>
    </source>
</evidence>
<organism evidence="1 2">
    <name type="scientific">Neisseria polysaccharea</name>
    <dbReference type="NCBI Taxonomy" id="489"/>
    <lineage>
        <taxon>Bacteria</taxon>
        <taxon>Pseudomonadati</taxon>
        <taxon>Pseudomonadota</taxon>
        <taxon>Betaproteobacteria</taxon>
        <taxon>Neisseriales</taxon>
        <taxon>Neisseriaceae</taxon>
        <taxon>Neisseria</taxon>
    </lineage>
</organism>